<feature type="binding site" evidence="10">
    <location>
        <position position="276"/>
    </location>
    <ligand>
        <name>an alpha-L-fucosyl-(1-&gt;2)-beta-D-galactosyl derivative</name>
        <dbReference type="ChEBI" id="CHEBI:140327"/>
    </ligand>
</feature>
<dbReference type="AlphaFoldDB" id="A0A8C8SRP6"/>
<feature type="binding site" evidence="11">
    <location>
        <position position="256"/>
    </location>
    <ligand>
        <name>Mn(2+)</name>
        <dbReference type="ChEBI" id="CHEBI:29035"/>
    </ligand>
</feature>
<evidence type="ECO:0000256" key="10">
    <source>
        <dbReference type="PIRSR" id="PIRSR605076-2"/>
    </source>
</evidence>
<evidence type="ECO:0000256" key="3">
    <source>
        <dbReference type="ARBA" id="ARBA00022676"/>
    </source>
</evidence>
<dbReference type="InterPro" id="IPR029044">
    <property type="entry name" value="Nucleotide-diphossugar_trans"/>
</dbReference>
<dbReference type="GO" id="GO:0047277">
    <property type="term" value="F:globoside alpha-N-acetylgalactosaminyltransferase activity"/>
    <property type="evidence" value="ECO:0007669"/>
    <property type="project" value="TreeGrafter"/>
</dbReference>
<dbReference type="GO" id="GO:0031982">
    <property type="term" value="C:vesicle"/>
    <property type="evidence" value="ECO:0007669"/>
    <property type="project" value="TreeGrafter"/>
</dbReference>
<evidence type="ECO:0000256" key="4">
    <source>
        <dbReference type="ARBA" id="ARBA00022679"/>
    </source>
</evidence>
<reference evidence="12" key="1">
    <citation type="submission" date="2025-08" db="UniProtKB">
        <authorList>
            <consortium name="Ensembl"/>
        </authorList>
    </citation>
    <scope>IDENTIFICATION</scope>
</reference>
<comment type="subcellular location">
    <subcellularLocation>
        <location evidence="1">Membrane</location>
        <topology evidence="1">Single-pass type II membrane protein</topology>
    </subcellularLocation>
</comment>
<feature type="active site" description="Nucleophile" evidence="9">
    <location>
        <position position="346"/>
    </location>
</feature>
<dbReference type="PANTHER" id="PTHR10462:SF49">
    <property type="entry name" value="GLOBOSIDE ALPHA-1,3-N-ACETYLGALACTOSAMINYLTRANSFERASE 1"/>
    <property type="match status" value="1"/>
</dbReference>
<evidence type="ECO:0000256" key="6">
    <source>
        <dbReference type="ARBA" id="ARBA00022968"/>
    </source>
</evidence>
<dbReference type="InterPro" id="IPR005076">
    <property type="entry name" value="Glyco_trans_6"/>
</dbReference>
<dbReference type="CDD" id="cd02515">
    <property type="entry name" value="Glyco_transf_6"/>
    <property type="match status" value="1"/>
</dbReference>
<keyword evidence="3" id="KW-0328">Glycosyltransferase</keyword>
<keyword evidence="7" id="KW-1133">Transmembrane helix</keyword>
<proteinExistence type="inferred from homology"/>
<dbReference type="PANTHER" id="PTHR10462">
    <property type="entry name" value="GLYCOSYLTRANSFERASE-RELATED"/>
    <property type="match status" value="1"/>
</dbReference>
<evidence type="ECO:0000256" key="1">
    <source>
        <dbReference type="ARBA" id="ARBA00004606"/>
    </source>
</evidence>
<name>A0A8C8SRP6_9SAUR</name>
<sequence>MPSVTWGLGWAPGAGGQLGLAVVVPNGGQTRHFNNKELWGLVWSRFWAAQNQASVDKTNCSPSCRQQKDKNTRALLSGVTGLCCMLPQDSLLLCIIQCLFHSYTGLRPKETVSFCFPPFSSFRRQDVLTLTPWLAPIVWEGTFNSEILDNAYKPLNLTIGVTAFAIGKYTRFVGRFLESAEKHFMKGYRVNYYIFTNDPQAIPRVQLQPSRRLSIVPIKKYSHWQEISMRRMEAINRHIAEMSHREVNYLFCLDIDMVFYNPWGAETLGELVAAIHPGYYKVPRSQFPYERRSFSAAFIPDGQGDFYYGGAVFGGLISQVYEFTRTCHMTILADKANGIMAAWQEESHLNRHFASHKPSKLLSPEYLWDDTKPKPPEVHLIRFASVKKNYREIRD</sequence>
<dbReference type="Ensembl" id="ENSPCET00000023536.1">
    <property type="protein sequence ID" value="ENSPCEP00000022776.1"/>
    <property type="gene ID" value="ENSPCEG00000017248.1"/>
</dbReference>
<dbReference type="SUPFAM" id="SSF53448">
    <property type="entry name" value="Nucleotide-diphospho-sugar transferases"/>
    <property type="match status" value="1"/>
</dbReference>
<dbReference type="GO" id="GO:0046872">
    <property type="term" value="F:metal ion binding"/>
    <property type="evidence" value="ECO:0007669"/>
    <property type="project" value="UniProtKB-KW"/>
</dbReference>
<keyword evidence="11" id="KW-0464">Manganese</keyword>
<comment type="similarity">
    <text evidence="2">Belongs to the glycosyltransferase 6 family.</text>
</comment>
<keyword evidence="11" id="KW-0479">Metal-binding</keyword>
<dbReference type="GO" id="GO:0005975">
    <property type="term" value="P:carbohydrate metabolic process"/>
    <property type="evidence" value="ECO:0007669"/>
    <property type="project" value="InterPro"/>
</dbReference>
<dbReference type="Pfam" id="PF03414">
    <property type="entry name" value="Glyco_transf_6"/>
    <property type="match status" value="1"/>
</dbReference>
<feature type="binding site" evidence="11">
    <location>
        <position position="254"/>
    </location>
    <ligand>
        <name>Mn(2+)</name>
        <dbReference type="ChEBI" id="CHEBI:29035"/>
    </ligand>
</feature>
<keyword evidence="8" id="KW-0472">Membrane</keyword>
<evidence type="ECO:0000256" key="5">
    <source>
        <dbReference type="ARBA" id="ARBA00022692"/>
    </source>
</evidence>
<feature type="binding site" evidence="10">
    <location>
        <begin position="254"/>
        <end position="256"/>
    </location>
    <ligand>
        <name>UDP-N-acetyl-alpha-D-galactosamine</name>
        <dbReference type="ChEBI" id="CHEBI:67138"/>
    </ligand>
</feature>
<dbReference type="Gene3D" id="3.90.550.10">
    <property type="entry name" value="Spore Coat Polysaccharide Biosynthesis Protein SpsA, Chain A"/>
    <property type="match status" value="1"/>
</dbReference>
<evidence type="ECO:0000256" key="11">
    <source>
        <dbReference type="PIRSR" id="PIRSR605076-3"/>
    </source>
</evidence>
<dbReference type="GO" id="GO:0005794">
    <property type="term" value="C:Golgi apparatus"/>
    <property type="evidence" value="ECO:0007669"/>
    <property type="project" value="TreeGrafter"/>
</dbReference>
<evidence type="ECO:0000256" key="8">
    <source>
        <dbReference type="ARBA" id="ARBA00023136"/>
    </source>
</evidence>
<organism evidence="12 13">
    <name type="scientific">Pelusios castaneus</name>
    <name type="common">West African mud turtle</name>
    <dbReference type="NCBI Taxonomy" id="367368"/>
    <lineage>
        <taxon>Eukaryota</taxon>
        <taxon>Metazoa</taxon>
        <taxon>Chordata</taxon>
        <taxon>Craniata</taxon>
        <taxon>Vertebrata</taxon>
        <taxon>Euteleostomi</taxon>
        <taxon>Archelosauria</taxon>
        <taxon>Testudinata</taxon>
        <taxon>Testudines</taxon>
        <taxon>Pleurodira</taxon>
        <taxon>Pelomedusidae</taxon>
        <taxon>Pelusios</taxon>
    </lineage>
</organism>
<keyword evidence="6" id="KW-0735">Signal-anchor</keyword>
<evidence type="ECO:0000256" key="2">
    <source>
        <dbReference type="ARBA" id="ARBA00010413"/>
    </source>
</evidence>
<feature type="binding site" evidence="10">
    <location>
        <position position="346"/>
    </location>
    <ligand>
        <name>an alpha-L-fucosyl-(1-&gt;2)-beta-D-galactosyl derivative</name>
        <dbReference type="ChEBI" id="CHEBI:140327"/>
    </ligand>
</feature>
<feature type="binding site" evidence="10">
    <location>
        <position position="369"/>
    </location>
    <ligand>
        <name>an alpha-L-fucosyl-(1-&gt;2)-beta-D-galactosyl derivative</name>
        <dbReference type="ChEBI" id="CHEBI:140327"/>
    </ligand>
</feature>
<keyword evidence="4" id="KW-0808">Transferase</keyword>
<evidence type="ECO:0000256" key="9">
    <source>
        <dbReference type="PIRSR" id="PIRSR605076-1"/>
    </source>
</evidence>
<keyword evidence="5" id="KW-0812">Transmembrane</keyword>
<comment type="cofactor">
    <cofactor evidence="11">
        <name>Mn(2+)</name>
        <dbReference type="ChEBI" id="CHEBI:29035"/>
    </cofactor>
    <text evidence="11">Binds 1 Mn(2+) ion per subunit.</text>
</comment>
<protein>
    <submittedName>
        <fullName evidence="12">Globoside alpha-1,3-N-acetylgalactosaminyltransferase 1 (FORS blood group)</fullName>
    </submittedName>
</protein>
<evidence type="ECO:0000313" key="13">
    <source>
        <dbReference type="Proteomes" id="UP000694393"/>
    </source>
</evidence>
<keyword evidence="13" id="KW-1185">Reference proteome</keyword>
<dbReference type="GO" id="GO:0016020">
    <property type="term" value="C:membrane"/>
    <property type="evidence" value="ECO:0007669"/>
    <property type="project" value="UniProtKB-SubCell"/>
</dbReference>
<accession>A0A8C8SRP6</accession>
<evidence type="ECO:0000256" key="7">
    <source>
        <dbReference type="ARBA" id="ARBA00022989"/>
    </source>
</evidence>
<feature type="binding site" evidence="10">
    <location>
        <begin position="164"/>
        <end position="166"/>
    </location>
    <ligand>
        <name>UDP-N-acetyl-alpha-D-galactosamine</name>
        <dbReference type="ChEBI" id="CHEBI:67138"/>
    </ligand>
</feature>
<dbReference type="Proteomes" id="UP000694393">
    <property type="component" value="Unplaced"/>
</dbReference>
<reference evidence="12" key="2">
    <citation type="submission" date="2025-09" db="UniProtKB">
        <authorList>
            <consortium name="Ensembl"/>
        </authorList>
    </citation>
    <scope>IDENTIFICATION</scope>
</reference>
<feature type="binding site" evidence="10">
    <location>
        <position position="169"/>
    </location>
    <ligand>
        <name>UDP-N-acetyl-alpha-D-galactosamine</name>
        <dbReference type="ChEBI" id="CHEBI:67138"/>
    </ligand>
</feature>
<evidence type="ECO:0000313" key="12">
    <source>
        <dbReference type="Ensembl" id="ENSPCEP00000022776.1"/>
    </source>
</evidence>
<dbReference type="FunFam" id="3.90.550.10:FF:000022">
    <property type="entry name" value="Histo-blood group ABO system transferase"/>
    <property type="match status" value="1"/>
</dbReference>